<evidence type="ECO:0000313" key="3">
    <source>
        <dbReference type="Proteomes" id="UP000187455"/>
    </source>
</evidence>
<dbReference type="Proteomes" id="UP000187455">
    <property type="component" value="Unassembled WGS sequence"/>
</dbReference>
<organism evidence="2 3">
    <name type="scientific">Smittium mucronatum</name>
    <dbReference type="NCBI Taxonomy" id="133383"/>
    <lineage>
        <taxon>Eukaryota</taxon>
        <taxon>Fungi</taxon>
        <taxon>Fungi incertae sedis</taxon>
        <taxon>Zoopagomycota</taxon>
        <taxon>Kickxellomycotina</taxon>
        <taxon>Harpellomycetes</taxon>
        <taxon>Harpellales</taxon>
        <taxon>Legeriomycetaceae</taxon>
        <taxon>Smittium</taxon>
    </lineage>
</organism>
<comment type="caution">
    <text evidence="2">The sequence shown here is derived from an EMBL/GenBank/DDBJ whole genome shotgun (WGS) entry which is preliminary data.</text>
</comment>
<proteinExistence type="predicted"/>
<dbReference type="AlphaFoldDB" id="A0A1R0H2X7"/>
<reference evidence="2 3" key="1">
    <citation type="journal article" date="2016" name="Mol. Biol. Evol.">
        <title>Genome-Wide Survey of Gut Fungi (Harpellales) Reveals the First Horizontally Transferred Ubiquitin Gene from a Mosquito Host.</title>
        <authorList>
            <person name="Wang Y."/>
            <person name="White M.M."/>
            <person name="Kvist S."/>
            <person name="Moncalvo J.M."/>
        </authorList>
    </citation>
    <scope>NUCLEOTIDE SEQUENCE [LARGE SCALE GENOMIC DNA]</scope>
    <source>
        <strain evidence="2 3">ALG-7-W6</strain>
    </source>
</reference>
<feature type="compositionally biased region" description="Polar residues" evidence="1">
    <location>
        <begin position="13"/>
        <end position="26"/>
    </location>
</feature>
<sequence length="26" mass="2795">MKKRKRPIEKTIPLTTISSSAGLPAA</sequence>
<feature type="region of interest" description="Disordered" evidence="1">
    <location>
        <begin position="1"/>
        <end position="26"/>
    </location>
</feature>
<feature type="non-terminal residue" evidence="2">
    <location>
        <position position="26"/>
    </location>
</feature>
<protein>
    <submittedName>
        <fullName evidence="2">Uncharacterized protein</fullName>
    </submittedName>
</protein>
<keyword evidence="3" id="KW-1185">Reference proteome</keyword>
<evidence type="ECO:0000313" key="2">
    <source>
        <dbReference type="EMBL" id="OLY83519.1"/>
    </source>
</evidence>
<gene>
    <name evidence="2" type="ORF">AYI68_g2338</name>
</gene>
<name>A0A1R0H2X7_9FUNG</name>
<dbReference type="EMBL" id="LSSL01000867">
    <property type="protein sequence ID" value="OLY83519.1"/>
    <property type="molecule type" value="Genomic_DNA"/>
</dbReference>
<evidence type="ECO:0000256" key="1">
    <source>
        <dbReference type="SAM" id="MobiDB-lite"/>
    </source>
</evidence>
<accession>A0A1R0H2X7</accession>